<keyword evidence="12" id="KW-0675">Receptor</keyword>
<evidence type="ECO:0000256" key="7">
    <source>
        <dbReference type="ARBA" id="ARBA00023237"/>
    </source>
</evidence>
<dbReference type="PANTHER" id="PTHR30442:SF0">
    <property type="entry name" value="FE(3+) DICITRATE TRANSPORT PROTEIN FECA"/>
    <property type="match status" value="1"/>
</dbReference>
<evidence type="ECO:0000313" key="12">
    <source>
        <dbReference type="EMBL" id="CCK75449.1"/>
    </source>
</evidence>
<evidence type="ECO:0000256" key="2">
    <source>
        <dbReference type="ARBA" id="ARBA00022448"/>
    </source>
</evidence>
<evidence type="ECO:0000259" key="11">
    <source>
        <dbReference type="Pfam" id="PF07715"/>
    </source>
</evidence>
<evidence type="ECO:0000256" key="6">
    <source>
        <dbReference type="ARBA" id="ARBA00023136"/>
    </source>
</evidence>
<evidence type="ECO:0000256" key="8">
    <source>
        <dbReference type="PROSITE-ProRule" id="PRU01360"/>
    </source>
</evidence>
<dbReference type="STRING" id="698738.OLEAN_C12730"/>
<dbReference type="SUPFAM" id="SSF56935">
    <property type="entry name" value="Porins"/>
    <property type="match status" value="1"/>
</dbReference>
<dbReference type="InterPro" id="IPR012910">
    <property type="entry name" value="Plug_dom"/>
</dbReference>
<keyword evidence="3 8" id="KW-1134">Transmembrane beta strand</keyword>
<evidence type="ECO:0000256" key="4">
    <source>
        <dbReference type="ARBA" id="ARBA00022692"/>
    </source>
</evidence>
<dbReference type="Pfam" id="PF00593">
    <property type="entry name" value="TonB_dep_Rec_b-barrel"/>
    <property type="match status" value="1"/>
</dbReference>
<comment type="similarity">
    <text evidence="8 9">Belongs to the TonB-dependent receptor family.</text>
</comment>
<evidence type="ECO:0000256" key="9">
    <source>
        <dbReference type="RuleBase" id="RU003357"/>
    </source>
</evidence>
<reference evidence="12 13" key="1">
    <citation type="journal article" date="2013" name="Nat. Commun.">
        <title>Genome sequence and functional genomic analysis of the oil-degrading bacterium Oleispira antarctica.</title>
        <authorList>
            <person name="Kube M."/>
            <person name="Chernikova T.N."/>
            <person name="Al-Ramahi Y."/>
            <person name="Beloqui A."/>
            <person name="Lopez-Cortez N."/>
            <person name="Guazzaroni M.E."/>
            <person name="Heipieper H.J."/>
            <person name="Klages S."/>
            <person name="Kotsyurbenko O.R."/>
            <person name="Langer I."/>
            <person name="Nechitaylo T.Y."/>
            <person name="Lunsdorf H."/>
            <person name="Fernandez M."/>
            <person name="Juarez S."/>
            <person name="Ciordia S."/>
            <person name="Singer A."/>
            <person name="Kagan O."/>
            <person name="Egorova O."/>
            <person name="Petit P.A."/>
            <person name="Stogios P."/>
            <person name="Kim Y."/>
            <person name="Tchigvintsev A."/>
            <person name="Flick R."/>
            <person name="Denaro R."/>
            <person name="Genovese M."/>
            <person name="Albar J.P."/>
            <person name="Reva O.N."/>
            <person name="Martinez-Gomariz M."/>
            <person name="Tran H."/>
            <person name="Ferrer M."/>
            <person name="Savchenko A."/>
            <person name="Yakunin A.F."/>
            <person name="Yakimov M.M."/>
            <person name="Golyshina O.V."/>
            <person name="Reinhardt R."/>
            <person name="Golyshin P.N."/>
        </authorList>
    </citation>
    <scope>NUCLEOTIDE SEQUENCE [LARGE SCALE GENOMIC DNA]</scope>
</reference>
<dbReference type="GO" id="GO:0009279">
    <property type="term" value="C:cell outer membrane"/>
    <property type="evidence" value="ECO:0007669"/>
    <property type="project" value="UniProtKB-SubCell"/>
</dbReference>
<feature type="domain" description="TonB-dependent receptor-like beta-barrel" evidence="10">
    <location>
        <begin position="365"/>
        <end position="679"/>
    </location>
</feature>
<evidence type="ECO:0000256" key="1">
    <source>
        <dbReference type="ARBA" id="ARBA00004571"/>
    </source>
</evidence>
<comment type="subcellular location">
    <subcellularLocation>
        <location evidence="1 8">Cell outer membrane</location>
        <topology evidence="1 8">Multi-pass membrane protein</topology>
    </subcellularLocation>
</comment>
<evidence type="ECO:0000259" key="10">
    <source>
        <dbReference type="Pfam" id="PF00593"/>
    </source>
</evidence>
<keyword evidence="2 8" id="KW-0813">Transport</keyword>
<evidence type="ECO:0000313" key="13">
    <source>
        <dbReference type="Proteomes" id="UP000032749"/>
    </source>
</evidence>
<keyword evidence="13" id="KW-1185">Reference proteome</keyword>
<dbReference type="KEGG" id="oai:OLEAN_C12730"/>
<name>R4YT43_OLEAN</name>
<dbReference type="PROSITE" id="PS52016">
    <property type="entry name" value="TONB_DEPENDENT_REC_3"/>
    <property type="match status" value="1"/>
</dbReference>
<gene>
    <name evidence="12" type="ORF">OLEAN_C12730</name>
</gene>
<dbReference type="Proteomes" id="UP000032749">
    <property type="component" value="Chromosome"/>
</dbReference>
<dbReference type="AlphaFoldDB" id="R4YT43"/>
<feature type="domain" description="TonB-dependent receptor plug" evidence="11">
    <location>
        <begin position="33"/>
        <end position="142"/>
    </location>
</feature>
<dbReference type="Pfam" id="PF07715">
    <property type="entry name" value="Plug"/>
    <property type="match status" value="1"/>
</dbReference>
<proteinExistence type="inferred from homology"/>
<sequence length="710" mass="77264">MSLALSAASVYAADEVNHSLSSVTIIGNEEQAQQIAGSAHVIDAEELAKFEYTDIQKILAGVPGVSFRNEEGYGLRPNISIRGTRDDRSGKITLMEDGVLIAPAPYSASSAYYFPTAGRINGVEVMKGASAIKNGPYTVGGALNLLSTPIPETFGGKANLEYGSDNMARAYANVGDSKQNYGWLIEGQKHQADGFDSIQNANDDTGFEKDDLMAKFRVNSDRSADVYHQLDLKLQYSTELSDQTYVGLTEADFKKDAHSRYGLTQQDEMDNEHKEITLSHLVEFGSTQVTTTGYFIEFERDWFKVDKIGGDGINNVIDCANTGNCGSNITTQADAIAVLHGDQAAAIKIKHNNRSYESKGIQTRIAHLLSTGDVEHKIEFGARYHEDKEDRVQPTETWQQDANGNLTYASTGTPDTRLTEATAWSTYLSDDIQFGNWVVSPGIRHESYEIKREGSDTNVTEQNVTLLGLGTSYQVNDQVIVFAGMHEGHSPSPNDGASDPEEALNTELGLRYNHQGLYAETTVFYSDYSNLLGQCNASGSAGDCDIGDASNAGEATVQGLEVLMNYDYTINQAISLPIGITYTYTDAQFDTTFQDDGVWGDVKKGDKLPSLSDQQLQLRVGVAHASGFSTDMNVNYYSATCATAECNANEEIDSYTVVDLAGRYQINSQTRVYAAVENVFDSEDVVARAPKNGARAQKPLTALVGVGFNF</sequence>
<organism evidence="12 13">
    <name type="scientific">Oleispira antarctica RB-8</name>
    <dbReference type="NCBI Taxonomy" id="698738"/>
    <lineage>
        <taxon>Bacteria</taxon>
        <taxon>Pseudomonadati</taxon>
        <taxon>Pseudomonadota</taxon>
        <taxon>Gammaproteobacteria</taxon>
        <taxon>Oceanospirillales</taxon>
        <taxon>Oceanospirillaceae</taxon>
        <taxon>Oleispira</taxon>
    </lineage>
</organism>
<dbReference type="Gene3D" id="2.170.130.10">
    <property type="entry name" value="TonB-dependent receptor, plug domain"/>
    <property type="match status" value="1"/>
</dbReference>
<dbReference type="InterPro" id="IPR039426">
    <property type="entry name" value="TonB-dep_rcpt-like"/>
</dbReference>
<dbReference type="InterPro" id="IPR037066">
    <property type="entry name" value="Plug_dom_sf"/>
</dbReference>
<dbReference type="InterPro" id="IPR036942">
    <property type="entry name" value="Beta-barrel_TonB_sf"/>
</dbReference>
<protein>
    <submittedName>
        <fullName evidence="12">TonB-dependent receptor</fullName>
    </submittedName>
</protein>
<keyword evidence="5 9" id="KW-0798">TonB box</keyword>
<dbReference type="HOGENOM" id="CLU_008287_17_0_6"/>
<evidence type="ECO:0000256" key="3">
    <source>
        <dbReference type="ARBA" id="ARBA00022452"/>
    </source>
</evidence>
<dbReference type="InterPro" id="IPR000531">
    <property type="entry name" value="Beta-barrel_TonB"/>
</dbReference>
<keyword evidence="6 8" id="KW-0472">Membrane</keyword>
<dbReference type="GO" id="GO:0033214">
    <property type="term" value="P:siderophore-iron import into cell"/>
    <property type="evidence" value="ECO:0007669"/>
    <property type="project" value="TreeGrafter"/>
</dbReference>
<dbReference type="PANTHER" id="PTHR30442">
    <property type="entry name" value="IRON III DICITRATE TRANSPORT PROTEIN FECA"/>
    <property type="match status" value="1"/>
</dbReference>
<dbReference type="Gene3D" id="2.40.170.20">
    <property type="entry name" value="TonB-dependent receptor, beta-barrel domain"/>
    <property type="match status" value="1"/>
</dbReference>
<dbReference type="EMBL" id="FO203512">
    <property type="protein sequence ID" value="CCK75449.1"/>
    <property type="molecule type" value="Genomic_DNA"/>
</dbReference>
<keyword evidence="4 8" id="KW-0812">Transmembrane</keyword>
<evidence type="ECO:0000256" key="5">
    <source>
        <dbReference type="ARBA" id="ARBA00023077"/>
    </source>
</evidence>
<keyword evidence="7 8" id="KW-0998">Cell outer membrane</keyword>
<accession>R4YT43</accession>